<reference evidence="1" key="2">
    <citation type="journal article" date="2015" name="Data Brief">
        <title>Shoot transcriptome of the giant reed, Arundo donax.</title>
        <authorList>
            <person name="Barrero R.A."/>
            <person name="Guerrero F.D."/>
            <person name="Moolhuijzen P."/>
            <person name="Goolsby J.A."/>
            <person name="Tidwell J."/>
            <person name="Bellgard S.E."/>
            <person name="Bellgard M.I."/>
        </authorList>
    </citation>
    <scope>NUCLEOTIDE SEQUENCE</scope>
    <source>
        <tissue evidence="1">Shoot tissue taken approximately 20 cm above the soil surface</tissue>
    </source>
</reference>
<proteinExistence type="predicted"/>
<dbReference type="AlphaFoldDB" id="A0A0A9DU95"/>
<sequence length="50" mass="5708">MGNQKLLFQKVLHKKTGINIFHIGLLRYIRLCPAARSFRGDFCGMRASIS</sequence>
<dbReference type="EMBL" id="GBRH01206514">
    <property type="protein sequence ID" value="JAD91381.1"/>
    <property type="molecule type" value="Transcribed_RNA"/>
</dbReference>
<reference evidence="1" key="1">
    <citation type="submission" date="2014-09" db="EMBL/GenBank/DDBJ databases">
        <authorList>
            <person name="Magalhaes I.L.F."/>
            <person name="Oliveira U."/>
            <person name="Santos F.R."/>
            <person name="Vidigal T.H.D.A."/>
            <person name="Brescovit A.D."/>
            <person name="Santos A.J."/>
        </authorList>
    </citation>
    <scope>NUCLEOTIDE SEQUENCE</scope>
    <source>
        <tissue evidence="1">Shoot tissue taken approximately 20 cm above the soil surface</tissue>
    </source>
</reference>
<accession>A0A0A9DU95</accession>
<evidence type="ECO:0000313" key="1">
    <source>
        <dbReference type="EMBL" id="JAD91381.1"/>
    </source>
</evidence>
<name>A0A0A9DU95_ARUDO</name>
<protein>
    <submittedName>
        <fullName evidence="1">Uncharacterized protein</fullName>
    </submittedName>
</protein>
<organism evidence="1">
    <name type="scientific">Arundo donax</name>
    <name type="common">Giant reed</name>
    <name type="synonym">Donax arundinaceus</name>
    <dbReference type="NCBI Taxonomy" id="35708"/>
    <lineage>
        <taxon>Eukaryota</taxon>
        <taxon>Viridiplantae</taxon>
        <taxon>Streptophyta</taxon>
        <taxon>Embryophyta</taxon>
        <taxon>Tracheophyta</taxon>
        <taxon>Spermatophyta</taxon>
        <taxon>Magnoliopsida</taxon>
        <taxon>Liliopsida</taxon>
        <taxon>Poales</taxon>
        <taxon>Poaceae</taxon>
        <taxon>PACMAD clade</taxon>
        <taxon>Arundinoideae</taxon>
        <taxon>Arundineae</taxon>
        <taxon>Arundo</taxon>
    </lineage>
</organism>